<dbReference type="RefSeq" id="WP_229706737.1">
    <property type="nucleotide sequence ID" value="NZ_BMII01000066.1"/>
</dbReference>
<sequence length="149" mass="16847">MMGAIYCLNLTGGAEQTEIARIIPDTRPSVLLSAVQNRSRRFCVRRVEELFAFADKVQTMSLWFVLRTSLQLSKFDPIKFVEVQVKEAQTRVNNLTQSILAKAFRGELTADWRAANPELISGENSAEALLEKIKVERQSMQGTKTRKKA</sequence>
<evidence type="ECO:0000313" key="2">
    <source>
        <dbReference type="Proteomes" id="UP000617555"/>
    </source>
</evidence>
<comment type="caution">
    <text evidence="1">The sequence shown here is derived from an EMBL/GenBank/DDBJ whole genome shotgun (WGS) entry which is preliminary data.</text>
</comment>
<protein>
    <recommendedName>
        <fullName evidence="3">Restriction endonuclease subunit S</fullName>
    </recommendedName>
</protein>
<name>A0ABQ1JTX2_9GAMM</name>
<accession>A0ABQ1JTX2</accession>
<gene>
    <name evidence="1" type="ORF">GCM10011607_41360</name>
</gene>
<reference evidence="2" key="1">
    <citation type="journal article" date="2019" name="Int. J. Syst. Evol. Microbiol.">
        <title>The Global Catalogue of Microorganisms (GCM) 10K type strain sequencing project: providing services to taxonomists for standard genome sequencing and annotation.</title>
        <authorList>
            <consortium name="The Broad Institute Genomics Platform"/>
            <consortium name="The Broad Institute Genome Sequencing Center for Infectious Disease"/>
            <person name="Wu L."/>
            <person name="Ma J."/>
        </authorList>
    </citation>
    <scope>NUCLEOTIDE SEQUENCE [LARGE SCALE GENOMIC DNA]</scope>
    <source>
        <strain evidence="2">CGMCC 1.15339</strain>
    </source>
</reference>
<proteinExistence type="predicted"/>
<evidence type="ECO:0008006" key="3">
    <source>
        <dbReference type="Google" id="ProtNLM"/>
    </source>
</evidence>
<organism evidence="1 2">
    <name type="scientific">Shewanella inventionis</name>
    <dbReference type="NCBI Taxonomy" id="1738770"/>
    <lineage>
        <taxon>Bacteria</taxon>
        <taxon>Pseudomonadati</taxon>
        <taxon>Pseudomonadota</taxon>
        <taxon>Gammaproteobacteria</taxon>
        <taxon>Alteromonadales</taxon>
        <taxon>Shewanellaceae</taxon>
        <taxon>Shewanella</taxon>
    </lineage>
</organism>
<keyword evidence="2" id="KW-1185">Reference proteome</keyword>
<evidence type="ECO:0000313" key="1">
    <source>
        <dbReference type="EMBL" id="GGB76854.1"/>
    </source>
</evidence>
<dbReference type="Proteomes" id="UP000617555">
    <property type="component" value="Unassembled WGS sequence"/>
</dbReference>
<dbReference type="EMBL" id="BMII01000066">
    <property type="protein sequence ID" value="GGB76854.1"/>
    <property type="molecule type" value="Genomic_DNA"/>
</dbReference>